<evidence type="ECO:0000256" key="2">
    <source>
        <dbReference type="ARBA" id="ARBA00022692"/>
    </source>
</evidence>
<evidence type="ECO:0000256" key="5">
    <source>
        <dbReference type="ARBA" id="ARBA00022889"/>
    </source>
</evidence>
<comment type="caution">
    <text evidence="10">The sequence shown here is derived from an EMBL/GenBank/DDBJ whole genome shotgun (WGS) entry which is preliminary data.</text>
</comment>
<dbReference type="SUPFAM" id="SSF49313">
    <property type="entry name" value="Cadherin-like"/>
    <property type="match status" value="2"/>
</dbReference>
<gene>
    <name evidence="10" type="primary">Dchs1_4</name>
    <name evidence="10" type="ORF">EYF80_042835</name>
</gene>
<dbReference type="InterPro" id="IPR020894">
    <property type="entry name" value="Cadherin_CS"/>
</dbReference>
<keyword evidence="5" id="KW-0130">Cell adhesion</keyword>
<dbReference type="OrthoDB" id="6252479at2759"/>
<evidence type="ECO:0000313" key="10">
    <source>
        <dbReference type="EMBL" id="TNN46954.1"/>
    </source>
</evidence>
<dbReference type="PROSITE" id="PS50268">
    <property type="entry name" value="CADHERIN_2"/>
    <property type="match status" value="1"/>
</dbReference>
<comment type="subcellular location">
    <subcellularLocation>
        <location evidence="1">Membrane</location>
    </subcellularLocation>
</comment>
<evidence type="ECO:0000256" key="3">
    <source>
        <dbReference type="ARBA" id="ARBA00022737"/>
    </source>
</evidence>
<dbReference type="EMBL" id="SRLO01000765">
    <property type="protein sequence ID" value="TNN46954.1"/>
    <property type="molecule type" value="Genomic_DNA"/>
</dbReference>
<dbReference type="InterPro" id="IPR050971">
    <property type="entry name" value="Cadherin-domain_protein"/>
</dbReference>
<dbReference type="GO" id="GO:0009653">
    <property type="term" value="P:anatomical structure morphogenesis"/>
    <property type="evidence" value="ECO:0007669"/>
    <property type="project" value="UniProtKB-ARBA"/>
</dbReference>
<dbReference type="AlphaFoldDB" id="A0A4Z2G284"/>
<evidence type="ECO:0000256" key="4">
    <source>
        <dbReference type="ARBA" id="ARBA00022837"/>
    </source>
</evidence>
<keyword evidence="7" id="KW-0472">Membrane</keyword>
<dbReference type="GO" id="GO:0005911">
    <property type="term" value="C:cell-cell junction"/>
    <property type="evidence" value="ECO:0007669"/>
    <property type="project" value="TreeGrafter"/>
</dbReference>
<dbReference type="PANTHER" id="PTHR24025:SF23">
    <property type="entry name" value="NEURAL-CADHERIN"/>
    <property type="match status" value="1"/>
</dbReference>
<keyword evidence="3" id="KW-0677">Repeat</keyword>
<dbReference type="GO" id="GO:0005886">
    <property type="term" value="C:plasma membrane"/>
    <property type="evidence" value="ECO:0007669"/>
    <property type="project" value="InterPro"/>
</dbReference>
<dbReference type="PRINTS" id="PR00205">
    <property type="entry name" value="CADHERIN"/>
</dbReference>
<evidence type="ECO:0000256" key="7">
    <source>
        <dbReference type="ARBA" id="ARBA00023136"/>
    </source>
</evidence>
<organism evidence="10 11">
    <name type="scientific">Liparis tanakae</name>
    <name type="common">Tanaka's snailfish</name>
    <dbReference type="NCBI Taxonomy" id="230148"/>
    <lineage>
        <taxon>Eukaryota</taxon>
        <taxon>Metazoa</taxon>
        <taxon>Chordata</taxon>
        <taxon>Craniata</taxon>
        <taxon>Vertebrata</taxon>
        <taxon>Euteleostomi</taxon>
        <taxon>Actinopterygii</taxon>
        <taxon>Neopterygii</taxon>
        <taxon>Teleostei</taxon>
        <taxon>Neoteleostei</taxon>
        <taxon>Acanthomorphata</taxon>
        <taxon>Eupercaria</taxon>
        <taxon>Perciformes</taxon>
        <taxon>Cottioidei</taxon>
        <taxon>Cottales</taxon>
        <taxon>Liparidae</taxon>
        <taxon>Liparis</taxon>
    </lineage>
</organism>
<reference evidence="10 11" key="1">
    <citation type="submission" date="2019-03" db="EMBL/GenBank/DDBJ databases">
        <title>First draft genome of Liparis tanakae, snailfish: a comprehensive survey of snailfish specific genes.</title>
        <authorList>
            <person name="Kim W."/>
            <person name="Song I."/>
            <person name="Jeong J.-H."/>
            <person name="Kim D."/>
            <person name="Kim S."/>
            <person name="Ryu S."/>
            <person name="Song J.Y."/>
            <person name="Lee S.K."/>
        </authorList>
    </citation>
    <scope>NUCLEOTIDE SEQUENCE [LARGE SCALE GENOMIC DNA]</scope>
    <source>
        <tissue evidence="10">Muscle</tissue>
    </source>
</reference>
<dbReference type="PANTHER" id="PTHR24025">
    <property type="entry name" value="DESMOGLEIN FAMILY MEMBER"/>
    <property type="match status" value="1"/>
</dbReference>
<evidence type="ECO:0000256" key="6">
    <source>
        <dbReference type="ARBA" id="ARBA00022989"/>
    </source>
</evidence>
<dbReference type="Proteomes" id="UP000314294">
    <property type="component" value="Unassembled WGS sequence"/>
</dbReference>
<dbReference type="GO" id="GO:0005509">
    <property type="term" value="F:calcium ion binding"/>
    <property type="evidence" value="ECO:0007669"/>
    <property type="project" value="UniProtKB-UniRule"/>
</dbReference>
<feature type="domain" description="Cadherin" evidence="9">
    <location>
        <begin position="15"/>
        <end position="84"/>
    </location>
</feature>
<protein>
    <submittedName>
        <fullName evidence="10">Protocadherin-16</fullName>
    </submittedName>
</protein>
<dbReference type="CDD" id="cd11304">
    <property type="entry name" value="Cadherin_repeat"/>
    <property type="match status" value="2"/>
</dbReference>
<dbReference type="PROSITE" id="PS00232">
    <property type="entry name" value="CADHERIN_1"/>
    <property type="match status" value="1"/>
</dbReference>
<accession>A0A4Z2G284</accession>
<dbReference type="Gene3D" id="2.60.40.60">
    <property type="entry name" value="Cadherins"/>
    <property type="match status" value="3"/>
</dbReference>
<keyword evidence="6" id="KW-1133">Transmembrane helix</keyword>
<evidence type="ECO:0000256" key="1">
    <source>
        <dbReference type="ARBA" id="ARBA00004370"/>
    </source>
</evidence>
<proteinExistence type="predicted"/>
<dbReference type="InterPro" id="IPR015919">
    <property type="entry name" value="Cadherin-like_sf"/>
</dbReference>
<dbReference type="GO" id="GO:0007156">
    <property type="term" value="P:homophilic cell adhesion via plasma membrane adhesion molecules"/>
    <property type="evidence" value="ECO:0007669"/>
    <property type="project" value="InterPro"/>
</dbReference>
<keyword evidence="11" id="KW-1185">Reference proteome</keyword>
<evidence type="ECO:0000313" key="11">
    <source>
        <dbReference type="Proteomes" id="UP000314294"/>
    </source>
</evidence>
<keyword evidence="2" id="KW-0812">Transmembrane</keyword>
<dbReference type="InterPro" id="IPR002126">
    <property type="entry name" value="Cadherin-like_dom"/>
</dbReference>
<evidence type="ECO:0000259" key="9">
    <source>
        <dbReference type="PROSITE" id="PS50268"/>
    </source>
</evidence>
<sequence>MPQLSTSQVLCVQVIDVNDEAPLFQRAEFDAQVMENQGPGTTVLTVTATDRDQVYARDGGLPPNFAKAVVRVEVQDVNDNTPLFARPWYGLEVPENQAAVELCFLKATDPDSGPGGELEYKITGEELGLCVQAKYVIRMSFKDLVHHNCYNCFTIAVYCWRVSNVEITISGKRL</sequence>
<evidence type="ECO:0000256" key="8">
    <source>
        <dbReference type="PROSITE-ProRule" id="PRU00043"/>
    </source>
</evidence>
<keyword evidence="4 8" id="KW-0106">Calcium</keyword>
<name>A0A4Z2G284_9TELE</name>